<feature type="domain" description="Solute-binding protein family 3/N-terminal" evidence="3">
    <location>
        <begin position="27"/>
        <end position="250"/>
    </location>
</feature>
<organism evidence="4 5">
    <name type="scientific">Vibrio ziniensis</name>
    <dbReference type="NCBI Taxonomy" id="2711221"/>
    <lineage>
        <taxon>Bacteria</taxon>
        <taxon>Pseudomonadati</taxon>
        <taxon>Pseudomonadota</taxon>
        <taxon>Gammaproteobacteria</taxon>
        <taxon>Vibrionales</taxon>
        <taxon>Vibrionaceae</taxon>
        <taxon>Vibrio</taxon>
    </lineage>
</organism>
<gene>
    <name evidence="4" type="ORF">G5S32_09730</name>
</gene>
<dbReference type="Pfam" id="PF00497">
    <property type="entry name" value="SBP_bac_3"/>
    <property type="match status" value="1"/>
</dbReference>
<name>A0A6G7CJL4_9VIBR</name>
<comment type="similarity">
    <text evidence="1">Belongs to the bacterial solute-binding protein 3 family.</text>
</comment>
<keyword evidence="5" id="KW-1185">Reference proteome</keyword>
<evidence type="ECO:0000256" key="1">
    <source>
        <dbReference type="ARBA" id="ARBA00010333"/>
    </source>
</evidence>
<dbReference type="Proteomes" id="UP000503003">
    <property type="component" value="Chromosome 1"/>
</dbReference>
<dbReference type="EMBL" id="CP049331">
    <property type="protein sequence ID" value="QIH42260.1"/>
    <property type="molecule type" value="Genomic_DNA"/>
</dbReference>
<evidence type="ECO:0000259" key="3">
    <source>
        <dbReference type="SMART" id="SM00062"/>
    </source>
</evidence>
<dbReference type="RefSeq" id="WP_165311835.1">
    <property type="nucleotide sequence ID" value="NZ_CP049331.1"/>
</dbReference>
<dbReference type="KEGG" id="vzi:G5S32_09730"/>
<dbReference type="InterPro" id="IPR001638">
    <property type="entry name" value="Solute-binding_3/MltF_N"/>
</dbReference>
<accession>A0A6G7CJL4</accession>
<dbReference type="PANTHER" id="PTHR35936:SF25">
    <property type="entry name" value="ABC TRANSPORTER SUBSTRATE-BINDING PROTEIN"/>
    <property type="match status" value="1"/>
</dbReference>
<keyword evidence="2" id="KW-0732">Signal</keyword>
<dbReference type="Gene3D" id="3.40.190.10">
    <property type="entry name" value="Periplasmic binding protein-like II"/>
    <property type="match status" value="2"/>
</dbReference>
<dbReference type="AlphaFoldDB" id="A0A6G7CJL4"/>
<dbReference type="SMART" id="SM00062">
    <property type="entry name" value="PBPb"/>
    <property type="match status" value="1"/>
</dbReference>
<evidence type="ECO:0000313" key="4">
    <source>
        <dbReference type="EMBL" id="QIH42260.1"/>
    </source>
</evidence>
<sequence>MFWCFKRILTSISLILSCFIPLSYAKTVTLSAMDWPPFYGKSLPENGFIAALTREAFLRSGYTLELTFMPWKRALSSAQSGLIDGVLGLYYSPEREKTLSFSESIYISEQVFIKKRDSTTQAHFNDFKNFQIAAQLGTLQADDLEGEGLNLYPTNNNLVSLTMLAKERVDLALMAREYLLFIQNSEIDPSYSAERIEIMSPPFRTYEIYNGFSRKFSRYEEITQAFNQGLLAMKQDGTYDAILVRFGLSSPATSN</sequence>
<proteinExistence type="inferred from homology"/>
<dbReference type="PANTHER" id="PTHR35936">
    <property type="entry name" value="MEMBRANE-BOUND LYTIC MUREIN TRANSGLYCOSYLASE F"/>
    <property type="match status" value="1"/>
</dbReference>
<evidence type="ECO:0000313" key="5">
    <source>
        <dbReference type="Proteomes" id="UP000503003"/>
    </source>
</evidence>
<dbReference type="SUPFAM" id="SSF53850">
    <property type="entry name" value="Periplasmic binding protein-like II"/>
    <property type="match status" value="1"/>
</dbReference>
<evidence type="ECO:0000256" key="2">
    <source>
        <dbReference type="ARBA" id="ARBA00022729"/>
    </source>
</evidence>
<reference evidence="4 5" key="1">
    <citation type="submission" date="2020-02" db="EMBL/GenBank/DDBJ databases">
        <title>A complete genome of a marine bacterium Vibrio sp. ZWAL4003 isolated from the mangrove sediment with the ability to degrade polysaccharides.</title>
        <authorList>
            <person name="Wu J."/>
            <person name="Qu W."/>
            <person name="Zeng R."/>
        </authorList>
    </citation>
    <scope>NUCLEOTIDE SEQUENCE [LARGE SCALE GENOMIC DNA]</scope>
    <source>
        <strain evidence="4 5">ZWAL4003</strain>
    </source>
</reference>
<protein>
    <submittedName>
        <fullName evidence="4">Transporter substrate-binding domain-containing protein</fullName>
    </submittedName>
</protein>
<dbReference type="PROSITE" id="PS51257">
    <property type="entry name" value="PROKAR_LIPOPROTEIN"/>
    <property type="match status" value="1"/>
</dbReference>